<dbReference type="PROSITE" id="PS50222">
    <property type="entry name" value="EF_HAND_2"/>
    <property type="match status" value="6"/>
</dbReference>
<keyword evidence="4" id="KW-1185">Reference proteome</keyword>
<feature type="domain" description="EF-hand" evidence="2">
    <location>
        <begin position="250"/>
        <end position="285"/>
    </location>
</feature>
<evidence type="ECO:0000256" key="1">
    <source>
        <dbReference type="ARBA" id="ARBA00022837"/>
    </source>
</evidence>
<evidence type="ECO:0000313" key="3">
    <source>
        <dbReference type="EMBL" id="KAL1116171.1"/>
    </source>
</evidence>
<gene>
    <name evidence="3" type="ORF">AAG570_005666</name>
</gene>
<comment type="caution">
    <text evidence="3">The sequence shown here is derived from an EMBL/GenBank/DDBJ whole genome shotgun (WGS) entry which is preliminary data.</text>
</comment>
<feature type="domain" description="EF-hand" evidence="2">
    <location>
        <begin position="77"/>
        <end position="112"/>
    </location>
</feature>
<feature type="domain" description="EF-hand" evidence="2">
    <location>
        <begin position="213"/>
        <end position="248"/>
    </location>
</feature>
<accession>A0ABD0XY37</accession>
<dbReference type="InterPro" id="IPR002048">
    <property type="entry name" value="EF_hand_dom"/>
</dbReference>
<organism evidence="3 4">
    <name type="scientific">Ranatra chinensis</name>
    <dbReference type="NCBI Taxonomy" id="642074"/>
    <lineage>
        <taxon>Eukaryota</taxon>
        <taxon>Metazoa</taxon>
        <taxon>Ecdysozoa</taxon>
        <taxon>Arthropoda</taxon>
        <taxon>Hexapoda</taxon>
        <taxon>Insecta</taxon>
        <taxon>Pterygota</taxon>
        <taxon>Neoptera</taxon>
        <taxon>Paraneoptera</taxon>
        <taxon>Hemiptera</taxon>
        <taxon>Heteroptera</taxon>
        <taxon>Panheteroptera</taxon>
        <taxon>Nepomorpha</taxon>
        <taxon>Nepidae</taxon>
        <taxon>Ranatrinae</taxon>
        <taxon>Ranatra</taxon>
    </lineage>
</organism>
<evidence type="ECO:0000259" key="2">
    <source>
        <dbReference type="PROSITE" id="PS50222"/>
    </source>
</evidence>
<dbReference type="Gene3D" id="1.10.238.10">
    <property type="entry name" value="EF-hand"/>
    <property type="match status" value="4"/>
</dbReference>
<dbReference type="SMART" id="SM00054">
    <property type="entry name" value="EFh"/>
    <property type="match status" value="7"/>
</dbReference>
<sequence length="326" mass="37217">MRHPLGRFWCALSGDKDEPTYKKYLSPREIRDYCRLFDRLDTSRDNYLDLTEFNEYFRETIGRTFPTGDLYKLIALPRGVVFHQVFKAVDKDCDGRISNEEFLEYVALKFHKKPNQAELVRTFRNFDKDNDGRISFAETKMALLLMGLEGNHKNLKKFFEDADGDKDSLLTFKEFKSLAGNMPKPSAVSGLDTNADSGERLKLFGIAAGDDEPNIGVTPQIFNAFDRNGDGLISQGEFIEHFAQKWFRVYSRSQLMATFFGFDADGDGLLDVSQVKSALAHLGGDPANPQVTHYFAILDTDLDSKITYEQFERLFEIGRRRAAVFV</sequence>
<dbReference type="AlphaFoldDB" id="A0ABD0XY37"/>
<dbReference type="Pfam" id="PF13202">
    <property type="entry name" value="EF-hand_5"/>
    <property type="match status" value="1"/>
</dbReference>
<evidence type="ECO:0000313" key="4">
    <source>
        <dbReference type="Proteomes" id="UP001558652"/>
    </source>
</evidence>
<dbReference type="PANTHER" id="PTHR10827:SF52">
    <property type="entry name" value="IP16409P"/>
    <property type="match status" value="1"/>
</dbReference>
<protein>
    <recommendedName>
        <fullName evidence="2">EF-hand domain-containing protein</fullName>
    </recommendedName>
</protein>
<feature type="domain" description="EF-hand" evidence="2">
    <location>
        <begin position="150"/>
        <end position="185"/>
    </location>
</feature>
<dbReference type="InterPro" id="IPR011992">
    <property type="entry name" value="EF-hand-dom_pair"/>
</dbReference>
<dbReference type="SUPFAM" id="SSF47473">
    <property type="entry name" value="EF-hand"/>
    <property type="match status" value="2"/>
</dbReference>
<proteinExistence type="predicted"/>
<dbReference type="PROSITE" id="PS00018">
    <property type="entry name" value="EF_HAND_1"/>
    <property type="match status" value="3"/>
</dbReference>
<name>A0ABD0XY37_9HEMI</name>
<dbReference type="Pfam" id="PF13499">
    <property type="entry name" value="EF-hand_7"/>
    <property type="match status" value="2"/>
</dbReference>
<dbReference type="PANTHER" id="PTHR10827">
    <property type="entry name" value="RETICULOCALBIN"/>
    <property type="match status" value="1"/>
</dbReference>
<dbReference type="EMBL" id="JBFDAA010000018">
    <property type="protein sequence ID" value="KAL1116171.1"/>
    <property type="molecule type" value="Genomic_DNA"/>
</dbReference>
<feature type="domain" description="EF-hand" evidence="2">
    <location>
        <begin position="28"/>
        <end position="63"/>
    </location>
</feature>
<dbReference type="Proteomes" id="UP001558652">
    <property type="component" value="Unassembled WGS sequence"/>
</dbReference>
<keyword evidence="1" id="KW-0106">Calcium</keyword>
<reference evidence="3 4" key="1">
    <citation type="submission" date="2024-07" db="EMBL/GenBank/DDBJ databases">
        <title>Chromosome-level genome assembly of the water stick insect Ranatra chinensis (Heteroptera: Nepidae).</title>
        <authorList>
            <person name="Liu X."/>
        </authorList>
    </citation>
    <scope>NUCLEOTIDE SEQUENCE [LARGE SCALE GENOMIC DNA]</scope>
    <source>
        <strain evidence="3">Cailab_2021Rc</strain>
        <tissue evidence="3">Muscle</tissue>
    </source>
</reference>
<dbReference type="InterPro" id="IPR018247">
    <property type="entry name" value="EF_Hand_1_Ca_BS"/>
</dbReference>
<feature type="domain" description="EF-hand" evidence="2">
    <location>
        <begin position="114"/>
        <end position="149"/>
    </location>
</feature>